<accession>A0A0F9EFX7</accession>
<evidence type="ECO:0008006" key="2">
    <source>
        <dbReference type="Google" id="ProtNLM"/>
    </source>
</evidence>
<comment type="caution">
    <text evidence="1">The sequence shown here is derived from an EMBL/GenBank/DDBJ whole genome shotgun (WGS) entry which is preliminary data.</text>
</comment>
<organism evidence="1">
    <name type="scientific">marine sediment metagenome</name>
    <dbReference type="NCBI Taxonomy" id="412755"/>
    <lineage>
        <taxon>unclassified sequences</taxon>
        <taxon>metagenomes</taxon>
        <taxon>ecological metagenomes</taxon>
    </lineage>
</organism>
<name>A0A0F9EFX7_9ZZZZ</name>
<reference evidence="1" key="1">
    <citation type="journal article" date="2015" name="Nature">
        <title>Complex archaea that bridge the gap between prokaryotes and eukaryotes.</title>
        <authorList>
            <person name="Spang A."/>
            <person name="Saw J.H."/>
            <person name="Jorgensen S.L."/>
            <person name="Zaremba-Niedzwiedzka K."/>
            <person name="Martijn J."/>
            <person name="Lind A.E."/>
            <person name="van Eijk R."/>
            <person name="Schleper C."/>
            <person name="Guy L."/>
            <person name="Ettema T.J."/>
        </authorList>
    </citation>
    <scope>NUCLEOTIDE SEQUENCE</scope>
</reference>
<protein>
    <recommendedName>
        <fullName evidence="2">Glycosyl hydrolase family 32 C-terminal domain-containing protein</fullName>
    </recommendedName>
</protein>
<evidence type="ECO:0000313" key="1">
    <source>
        <dbReference type="EMBL" id="KKL72844.1"/>
    </source>
</evidence>
<dbReference type="InterPro" id="IPR013320">
    <property type="entry name" value="ConA-like_dom_sf"/>
</dbReference>
<dbReference type="AlphaFoldDB" id="A0A0F9EFX7"/>
<proteinExistence type="predicted"/>
<dbReference type="Gene3D" id="2.60.120.200">
    <property type="match status" value="1"/>
</dbReference>
<sequence>MSKKRTKGGTINFWCRPEKNPGAFTDGVNYNWGVYNINGRMVNVQSEGRALLATYNTGLGEDTLIFTQDLDIDTSKAHMITVTFSAKELNIYFDGQLQQALDIEPFD</sequence>
<gene>
    <name evidence="1" type="ORF">LCGC14_2080870</name>
</gene>
<dbReference type="SUPFAM" id="SSF49899">
    <property type="entry name" value="Concanavalin A-like lectins/glucanases"/>
    <property type="match status" value="1"/>
</dbReference>
<dbReference type="EMBL" id="LAZR01025145">
    <property type="protein sequence ID" value="KKL72844.1"/>
    <property type="molecule type" value="Genomic_DNA"/>
</dbReference>
<dbReference type="Pfam" id="PF13385">
    <property type="entry name" value="Laminin_G_3"/>
    <property type="match status" value="1"/>
</dbReference>